<evidence type="ECO:0000256" key="7">
    <source>
        <dbReference type="HAMAP-Rule" id="MF_01183"/>
    </source>
</evidence>
<reference evidence="9" key="1">
    <citation type="submission" date="2015-04" db="EMBL/GenBank/DDBJ databases">
        <authorList>
            <person name="Syromyatnikov M.Y."/>
            <person name="Popov V.N."/>
        </authorList>
    </citation>
    <scope>NUCLEOTIDE SEQUENCE</scope>
    <source>
        <strain evidence="9">MO-1</strain>
    </source>
</reference>
<evidence type="ECO:0000256" key="5">
    <source>
        <dbReference type="ARBA" id="ARBA00023186"/>
    </source>
</evidence>
<evidence type="ECO:0000256" key="3">
    <source>
        <dbReference type="ARBA" id="ARBA00022764"/>
    </source>
</evidence>
<dbReference type="GO" id="GO:0006457">
    <property type="term" value="P:protein folding"/>
    <property type="evidence" value="ECO:0007669"/>
    <property type="project" value="UniProtKB-UniRule"/>
</dbReference>
<dbReference type="InterPro" id="IPR023034">
    <property type="entry name" value="PPIase_SurA"/>
</dbReference>
<dbReference type="GO" id="GO:0003755">
    <property type="term" value="F:peptidyl-prolyl cis-trans isomerase activity"/>
    <property type="evidence" value="ECO:0007669"/>
    <property type="project" value="UniProtKB-UniRule"/>
</dbReference>
<organism evidence="9">
    <name type="scientific">Magnetococcus massalia (strain MO-1)</name>
    <dbReference type="NCBI Taxonomy" id="451514"/>
    <lineage>
        <taxon>Bacteria</taxon>
        <taxon>Pseudomonadati</taxon>
        <taxon>Pseudomonadota</taxon>
        <taxon>Magnetococcia</taxon>
        <taxon>Magnetococcales</taxon>
        <taxon>Magnetococcaceae</taxon>
        <taxon>Magnetococcus</taxon>
    </lineage>
</organism>
<dbReference type="InterPro" id="IPR046357">
    <property type="entry name" value="PPIase_dom_sf"/>
</dbReference>
<comment type="function">
    <text evidence="7">Chaperone involved in the correct folding and assembly of outer membrane proteins. Recognizes specific patterns of aromatic residues and the orientation of their side chains, which are found more frequently in integral outer membrane proteins. May act in both early periplasmic and late outer membrane-associated steps of protein maturation.</text>
</comment>
<feature type="domain" description="PpiC" evidence="8">
    <location>
        <begin position="305"/>
        <end position="407"/>
    </location>
</feature>
<keyword evidence="3 7" id="KW-0574">Periplasm</keyword>
<dbReference type="PROSITE" id="PS50198">
    <property type="entry name" value="PPIC_PPIASE_2"/>
    <property type="match status" value="2"/>
</dbReference>
<evidence type="ECO:0000256" key="2">
    <source>
        <dbReference type="ARBA" id="ARBA00022737"/>
    </source>
</evidence>
<dbReference type="InterPro" id="IPR015391">
    <property type="entry name" value="SurA_N"/>
</dbReference>
<dbReference type="GO" id="GO:0030288">
    <property type="term" value="C:outer membrane-bounded periplasmic space"/>
    <property type="evidence" value="ECO:0007669"/>
    <property type="project" value="InterPro"/>
</dbReference>
<keyword evidence="2 7" id="KW-0677">Repeat</keyword>
<keyword evidence="5 7" id="KW-0143">Chaperone</keyword>
<evidence type="ECO:0000256" key="4">
    <source>
        <dbReference type="ARBA" id="ARBA00023110"/>
    </source>
</evidence>
<keyword evidence="4 7" id="KW-0697">Rotamase</keyword>
<gene>
    <name evidence="7" type="primary">surA</name>
    <name evidence="9" type="ORF">MAGMO_2026</name>
</gene>
<dbReference type="Pfam" id="PF09312">
    <property type="entry name" value="SurA_N"/>
    <property type="match status" value="1"/>
</dbReference>
<protein>
    <recommendedName>
        <fullName evidence="7">Chaperone SurA</fullName>
    </recommendedName>
    <alternativeName>
        <fullName evidence="7">Peptidyl-prolyl cis-trans isomerase SurA</fullName>
        <shortName evidence="7">PPIase SurA</shortName>
        <ecNumber evidence="7">5.2.1.8</ecNumber>
    </alternativeName>
    <alternativeName>
        <fullName evidence="7">Rotamase SurA</fullName>
    </alternativeName>
</protein>
<dbReference type="PANTHER" id="PTHR47637">
    <property type="entry name" value="CHAPERONE SURA"/>
    <property type="match status" value="1"/>
</dbReference>
<dbReference type="SUPFAM" id="SSF109998">
    <property type="entry name" value="Triger factor/SurA peptide-binding domain-like"/>
    <property type="match status" value="1"/>
</dbReference>
<dbReference type="EC" id="5.2.1.8" evidence="7"/>
<dbReference type="EMBL" id="LO017727">
    <property type="protein sequence ID" value="CRH06199.1"/>
    <property type="molecule type" value="Genomic_DNA"/>
</dbReference>
<dbReference type="Gene3D" id="3.10.50.40">
    <property type="match status" value="2"/>
</dbReference>
<comment type="subcellular location">
    <subcellularLocation>
        <location evidence="7">Periplasm</location>
    </subcellularLocation>
    <text evidence="7">Is capable of associating with the outer membrane.</text>
</comment>
<dbReference type="GO" id="GO:0050821">
    <property type="term" value="P:protein stabilization"/>
    <property type="evidence" value="ECO:0007669"/>
    <property type="project" value="InterPro"/>
</dbReference>
<dbReference type="AlphaFoldDB" id="A0A1S7LJ94"/>
<keyword evidence="6 7" id="KW-0413">Isomerase</keyword>
<evidence type="ECO:0000259" key="8">
    <source>
        <dbReference type="PROSITE" id="PS50198"/>
    </source>
</evidence>
<proteinExistence type="inferred from homology"/>
<evidence type="ECO:0000256" key="6">
    <source>
        <dbReference type="ARBA" id="ARBA00023235"/>
    </source>
</evidence>
<dbReference type="InterPro" id="IPR050280">
    <property type="entry name" value="OMP_Chaperone_SurA"/>
</dbReference>
<dbReference type="InterPro" id="IPR027304">
    <property type="entry name" value="Trigger_fact/SurA_dom_sf"/>
</dbReference>
<evidence type="ECO:0000313" key="9">
    <source>
        <dbReference type="EMBL" id="CRH06199.1"/>
    </source>
</evidence>
<sequence>MFPKPRKLMMPTAQSRLLTTTLFIALVCLTVASDLRAEALDRIAAVVEGDIILESEVAAKVRPLMAKLQRNDARVNPMAVRKKVLDGLVMQMLRLDKAKKLGIKVTNQEVERLASEMAKRNGVELGQFKKMLASQGVPYELYLQSLRDRLLQRRIIGRVISPMIQITEEEVRDLYSSTRTQEGQGELALQVGQIFFAVPENATTSEIARFEERARKVHAELETGRSFTVLASEHSDDPSGLNGGDMGWFKKGELIPTMERAVFALEKGAYSQPVRSPVGLHIFTVLDQRRGESKAASSSTSEGGKVMLKARHILLKVPANVSPEDSADVREDLLDLRNKLKAGETFETLAKEYSEDAETADKGGVLPPFGRGQHAASFEDVAFFLKPGVVSDPVRSPAGWHLILVDERQVAHQSDAYESVRQELQTRVREAKTKALYSQWLRDLRMQSYVEIR</sequence>
<dbReference type="Pfam" id="PF00639">
    <property type="entry name" value="Rotamase"/>
    <property type="match status" value="2"/>
</dbReference>
<accession>A0A1S7LJ94</accession>
<dbReference type="SUPFAM" id="SSF54534">
    <property type="entry name" value="FKBP-like"/>
    <property type="match status" value="2"/>
</dbReference>
<comment type="domain">
    <text evidence="7">The PPIase activity resides only in the second parvulin domain. The N-terminal region and the C-terminal tail are necessary and sufficient for the chaperone activity of SurA. The PPIase activity is dispensable for SurA to function as a chaperone. The N-terminal region and the C-terminal tail are also required for porin recognition.</text>
</comment>
<dbReference type="GO" id="GO:0051082">
    <property type="term" value="F:unfolded protein binding"/>
    <property type="evidence" value="ECO:0007669"/>
    <property type="project" value="UniProtKB-UniRule"/>
</dbReference>
<dbReference type="Gene3D" id="1.10.4030.10">
    <property type="entry name" value="Porin chaperone SurA, peptide-binding domain"/>
    <property type="match status" value="1"/>
</dbReference>
<dbReference type="PANTHER" id="PTHR47637:SF1">
    <property type="entry name" value="CHAPERONE SURA"/>
    <property type="match status" value="1"/>
</dbReference>
<feature type="domain" description="PpiC" evidence="8">
    <location>
        <begin position="186"/>
        <end position="287"/>
    </location>
</feature>
<dbReference type="GO" id="GO:0043165">
    <property type="term" value="P:Gram-negative-bacterium-type cell outer membrane assembly"/>
    <property type="evidence" value="ECO:0007669"/>
    <property type="project" value="InterPro"/>
</dbReference>
<keyword evidence="1 7" id="KW-0732">Signal</keyword>
<evidence type="ECO:0000256" key="1">
    <source>
        <dbReference type="ARBA" id="ARBA00022729"/>
    </source>
</evidence>
<dbReference type="InterPro" id="IPR000297">
    <property type="entry name" value="PPIase_PpiC"/>
</dbReference>
<dbReference type="GO" id="GO:0042277">
    <property type="term" value="F:peptide binding"/>
    <property type="evidence" value="ECO:0007669"/>
    <property type="project" value="InterPro"/>
</dbReference>
<dbReference type="HAMAP" id="MF_01183">
    <property type="entry name" value="Chaperone_SurA"/>
    <property type="match status" value="1"/>
</dbReference>
<name>A0A1S7LJ94_MAGMO</name>
<comment type="catalytic activity">
    <reaction evidence="7">
        <text>[protein]-peptidylproline (omega=180) = [protein]-peptidylproline (omega=0)</text>
        <dbReference type="Rhea" id="RHEA:16237"/>
        <dbReference type="Rhea" id="RHEA-COMP:10747"/>
        <dbReference type="Rhea" id="RHEA-COMP:10748"/>
        <dbReference type="ChEBI" id="CHEBI:83833"/>
        <dbReference type="ChEBI" id="CHEBI:83834"/>
        <dbReference type="EC" id="5.2.1.8"/>
    </reaction>
</comment>